<accession>A0A5K7YEX0</accession>
<keyword evidence="2" id="KW-1185">Reference proteome</keyword>
<dbReference type="EMBL" id="AP021874">
    <property type="protein sequence ID" value="BBO66995.1"/>
    <property type="molecule type" value="Genomic_DNA"/>
</dbReference>
<dbReference type="AlphaFoldDB" id="A0A5K7YEX0"/>
<sequence>MAVTMLLGAYLYFDPGALVGRRGVEIRSDAWTRDFVQQVVKTFKEDTKLARELFAIRRAEREWGKDPFLKGEALLSDTRRANDPDRAPAGAASRPDLAYTGFLEVGNRRLAIIGGMEYASGETIDGRGYYVRRIQPHQVEIGKRNAADTIILKLTEFEAGMGK</sequence>
<proteinExistence type="predicted"/>
<name>A0A5K7YEX0_9BACT</name>
<dbReference type="KEGG" id="dalk:DSCA_09250"/>
<dbReference type="Proteomes" id="UP000427906">
    <property type="component" value="Chromosome"/>
</dbReference>
<protein>
    <submittedName>
        <fullName evidence="1">Uncharacterized protein</fullName>
    </submittedName>
</protein>
<evidence type="ECO:0000313" key="1">
    <source>
        <dbReference type="EMBL" id="BBO66995.1"/>
    </source>
</evidence>
<evidence type="ECO:0000313" key="2">
    <source>
        <dbReference type="Proteomes" id="UP000427906"/>
    </source>
</evidence>
<organism evidence="1 2">
    <name type="scientific">Desulfosarcina alkanivorans</name>
    <dbReference type="NCBI Taxonomy" id="571177"/>
    <lineage>
        <taxon>Bacteria</taxon>
        <taxon>Pseudomonadati</taxon>
        <taxon>Thermodesulfobacteriota</taxon>
        <taxon>Desulfobacteria</taxon>
        <taxon>Desulfobacterales</taxon>
        <taxon>Desulfosarcinaceae</taxon>
        <taxon>Desulfosarcina</taxon>
    </lineage>
</organism>
<gene>
    <name evidence="1" type="ORF">DSCA_09250</name>
</gene>
<reference evidence="1 2" key="1">
    <citation type="submission" date="2019-11" db="EMBL/GenBank/DDBJ databases">
        <title>Comparative genomics of hydrocarbon-degrading Desulfosarcina strains.</title>
        <authorList>
            <person name="Watanabe M."/>
            <person name="Kojima H."/>
            <person name="Fukui M."/>
        </authorList>
    </citation>
    <scope>NUCLEOTIDE SEQUENCE [LARGE SCALE GENOMIC DNA]</scope>
    <source>
        <strain evidence="1 2">PL12</strain>
    </source>
</reference>